<dbReference type="EMBL" id="PYVU01000188">
    <property type="protein sequence ID" value="PTB92994.1"/>
    <property type="molecule type" value="Genomic_DNA"/>
</dbReference>
<feature type="non-terminal residue" evidence="1">
    <location>
        <position position="130"/>
    </location>
</feature>
<accession>A0A2T4DGQ6</accession>
<protein>
    <submittedName>
        <fullName evidence="1">Uncharacterized protein</fullName>
    </submittedName>
</protein>
<proteinExistence type="predicted"/>
<evidence type="ECO:0000313" key="2">
    <source>
        <dbReference type="Proteomes" id="UP000240608"/>
    </source>
</evidence>
<evidence type="ECO:0000313" key="1">
    <source>
        <dbReference type="EMBL" id="PTB92994.1"/>
    </source>
</evidence>
<dbReference type="AlphaFoldDB" id="A0A2T4DGQ6"/>
<reference evidence="1 2" key="1">
    <citation type="submission" date="2018-03" db="EMBL/GenBank/DDBJ databases">
        <title>Cross-interface Injection: A General Nanoliter Liquid Handling Method Applied to Single Cells Genome Amplification Automated Nanoliter Liquid Handling Applied to Single Cell Multiple Displacement Amplification.</title>
        <authorList>
            <person name="Yun J."/>
            <person name="Xu P."/>
            <person name="Xu J."/>
            <person name="Dai X."/>
            <person name="Wang Y."/>
            <person name="Zheng X."/>
            <person name="Cao C."/>
            <person name="Yi Q."/>
            <person name="Zhu Y."/>
            <person name="Wang L."/>
            <person name="Dong Z."/>
            <person name="Huang Y."/>
            <person name="Huang L."/>
            <person name="Du W."/>
        </authorList>
    </citation>
    <scope>NUCLEOTIDE SEQUENCE [LARGE SCALE GENOMIC DNA]</scope>
    <source>
        <strain evidence="1 2">Z-D1-2</strain>
    </source>
</reference>
<comment type="caution">
    <text evidence="1">The sequence shown here is derived from an EMBL/GenBank/DDBJ whole genome shotgun (WGS) entry which is preliminary data.</text>
</comment>
<name>A0A2T4DGQ6_9BACT</name>
<gene>
    <name evidence="1" type="ORF">C9994_13410</name>
</gene>
<organism evidence="1 2">
    <name type="scientific">Marivirga lumbricoides</name>
    <dbReference type="NCBI Taxonomy" id="1046115"/>
    <lineage>
        <taxon>Bacteria</taxon>
        <taxon>Pseudomonadati</taxon>
        <taxon>Bacteroidota</taxon>
        <taxon>Cytophagia</taxon>
        <taxon>Cytophagales</taxon>
        <taxon>Marivirgaceae</taxon>
        <taxon>Marivirga</taxon>
    </lineage>
</organism>
<dbReference type="Proteomes" id="UP000240608">
    <property type="component" value="Unassembled WGS sequence"/>
</dbReference>
<sequence length="130" mass="15299">MGYLADIYVIKESRSKKMGIDFLNHFLPFRKESADEYEIPQYSENPNQKFNNAEDLMTFLESNAEYSQSIYWRNTEEKSLNKHGMIFYTSDGNMIFGISRNADMSGNLDTQNEDKCLEEMKVYFDTEMGY</sequence>